<dbReference type="GO" id="GO:0007165">
    <property type="term" value="P:signal transduction"/>
    <property type="evidence" value="ECO:0007669"/>
    <property type="project" value="InterPro"/>
</dbReference>
<dbReference type="GeneTree" id="ENSGT00940000172147"/>
<dbReference type="PROSITE" id="PS51145">
    <property type="entry name" value="ZU5"/>
    <property type="match status" value="1"/>
</dbReference>
<dbReference type="InterPro" id="IPR003591">
    <property type="entry name" value="Leu-rich_rpt_typical-subtyp"/>
</dbReference>
<sequence length="877" mass="98220">MEREKKKKRKWRRGSGQERLCAVLTDTRLTLDVYQGGTAVLQVLWVSVPGQLRGLQYLRLGSEDRGALEGALEVLPHLTQLRSLAIRGTRDTVSMTPMVTPSRPSHLSSSLSLIPFSPRPPGSLLQPPLLLPSLPPHPPPPLHPPPGLGQLKTLHTLDVSYNLLETLPEEIGALEELFFKKTDLSDTSVPSLLSLLFCPLFFRLLSCLFALSSRLLSSRLSSRLSSTLLGCLLSLRDLVIHSNDLRVLPVCLCLDKLDKLKIDVRNNPLGRPPTLHHYHPHLVSTNLPPPPLPPTPGEFCVSSAGCHVFLPGGAELLFPSGCLATTTTLQWAERRPDRKWVWLEEHDFLLSRPLELLPHGISFLKVCVPYHRSRKGEVVVRRFDGQQWSTLSTETRRGSIGHMRQFSWFVAVGRPVRDSCSVTPEGALLVSRSDAGIKLTFPPDCTVQTRTITLQVSVTEVQTLCGDPQARVSPLLCLSQDPSIQFLQPIKVQVPLPTGLTGRSTGSLDLSCLHLLHGDPSAHTWTDITSQVSLYVTQLYAIFYITHFSWYWLWYTTQRCVSGVVRRVYQRLKQFQVQFLVLQRRTDPKQVLLQCLPADKVDNRVQSLSEQYDGPQPSDLCDLLEGEQFFAGFERGLDVSADRPDCAEGRLSFVFYSRLKNLKEVYVCPTQKQEGSIRGQVSFYRGEVPSDIPQEVARKRKGHDSQWLATLPLRLPVSENRGCPLSPLLFYPPLNLGDPESGYLTEANLLAISLQIGQDWRSIGINLGISYQELDRMQYKYRDNLGAVVLEMLFHWARGQQQEGVGLRSAGGPGQQGIGAVPRLIDAMVESGRRDLAEEIKDIVRLGTRKYNESLRRVGLEEEEKRHSTDTDPSPSH</sequence>
<evidence type="ECO:0000259" key="5">
    <source>
        <dbReference type="PROSITE" id="PS51145"/>
    </source>
</evidence>
<evidence type="ECO:0000313" key="6">
    <source>
        <dbReference type="Ensembl" id="ENSOKIP00005036746.1"/>
    </source>
</evidence>
<dbReference type="InterPro" id="IPR011029">
    <property type="entry name" value="DEATH-like_dom_sf"/>
</dbReference>
<dbReference type="InterPro" id="IPR000906">
    <property type="entry name" value="ZU5_dom"/>
</dbReference>
<dbReference type="AlphaFoldDB" id="A0A8C7G1J9"/>
<gene>
    <name evidence="6" type="primary">pidd1</name>
</gene>
<dbReference type="SUPFAM" id="SSF47986">
    <property type="entry name" value="DEATH domain"/>
    <property type="match status" value="1"/>
</dbReference>
<feature type="domain" description="Death" evidence="4">
    <location>
        <begin position="745"/>
        <end position="844"/>
    </location>
</feature>
<dbReference type="Proteomes" id="UP000694557">
    <property type="component" value="Unassembled WGS sequence"/>
</dbReference>
<dbReference type="Ensembl" id="ENSOKIT00005038809.1">
    <property type="protein sequence ID" value="ENSOKIP00005036746.1"/>
    <property type="gene ID" value="ENSOKIG00005015623.1"/>
</dbReference>
<proteinExistence type="predicted"/>
<name>A0A8C7G1J9_ONCKI</name>
<keyword evidence="7" id="KW-1185">Reference proteome</keyword>
<dbReference type="SUPFAM" id="SSF52058">
    <property type="entry name" value="L domain-like"/>
    <property type="match status" value="1"/>
</dbReference>
<dbReference type="FunFam" id="2.60.220.30:FF:000011">
    <property type="entry name" value="P53-induced death domain protein 1"/>
    <property type="match status" value="1"/>
</dbReference>
<evidence type="ECO:0000259" key="4">
    <source>
        <dbReference type="PROSITE" id="PS50017"/>
    </source>
</evidence>
<dbReference type="FunFam" id="1.10.533.10:FF:000088">
    <property type="entry name" value="P53-induced death domain protein 1"/>
    <property type="match status" value="1"/>
</dbReference>
<feature type="region of interest" description="Disordered" evidence="3">
    <location>
        <begin position="856"/>
        <end position="877"/>
    </location>
</feature>
<dbReference type="Gene3D" id="3.80.10.10">
    <property type="entry name" value="Ribonuclease Inhibitor"/>
    <property type="match status" value="1"/>
</dbReference>
<evidence type="ECO:0000256" key="2">
    <source>
        <dbReference type="ARBA" id="ARBA00022737"/>
    </source>
</evidence>
<dbReference type="SMART" id="SM00369">
    <property type="entry name" value="LRR_TYP"/>
    <property type="match status" value="2"/>
</dbReference>
<evidence type="ECO:0000256" key="1">
    <source>
        <dbReference type="ARBA" id="ARBA00022614"/>
    </source>
</evidence>
<dbReference type="InterPro" id="IPR032675">
    <property type="entry name" value="LRR_dom_sf"/>
</dbReference>
<dbReference type="InterPro" id="IPR000488">
    <property type="entry name" value="Death_dom"/>
</dbReference>
<organism evidence="6 7">
    <name type="scientific">Oncorhynchus kisutch</name>
    <name type="common">Coho salmon</name>
    <name type="synonym">Salmo kisutch</name>
    <dbReference type="NCBI Taxonomy" id="8019"/>
    <lineage>
        <taxon>Eukaryota</taxon>
        <taxon>Metazoa</taxon>
        <taxon>Chordata</taxon>
        <taxon>Craniata</taxon>
        <taxon>Vertebrata</taxon>
        <taxon>Euteleostomi</taxon>
        <taxon>Actinopterygii</taxon>
        <taxon>Neopterygii</taxon>
        <taxon>Teleostei</taxon>
        <taxon>Protacanthopterygii</taxon>
        <taxon>Salmoniformes</taxon>
        <taxon>Salmonidae</taxon>
        <taxon>Salmoninae</taxon>
        <taxon>Oncorhynchus</taxon>
    </lineage>
</organism>
<evidence type="ECO:0008006" key="8">
    <source>
        <dbReference type="Google" id="ProtNLM"/>
    </source>
</evidence>
<dbReference type="PROSITE" id="PS50017">
    <property type="entry name" value="DEATH_DOMAIN"/>
    <property type="match status" value="1"/>
</dbReference>
<keyword evidence="2" id="KW-0677">Repeat</keyword>
<reference evidence="6" key="1">
    <citation type="submission" date="2025-08" db="UniProtKB">
        <authorList>
            <consortium name="Ensembl"/>
        </authorList>
    </citation>
    <scope>IDENTIFICATION</scope>
</reference>
<reference evidence="6" key="2">
    <citation type="submission" date="2025-09" db="UniProtKB">
        <authorList>
            <consortium name="Ensembl"/>
        </authorList>
    </citation>
    <scope>IDENTIFICATION</scope>
</reference>
<feature type="domain" description="ZU5" evidence="5">
    <location>
        <begin position="416"/>
        <end position="557"/>
    </location>
</feature>
<accession>A0A8C7G1J9</accession>
<evidence type="ECO:0000256" key="3">
    <source>
        <dbReference type="SAM" id="MobiDB-lite"/>
    </source>
</evidence>
<evidence type="ECO:0000313" key="7">
    <source>
        <dbReference type="Proteomes" id="UP000694557"/>
    </source>
</evidence>
<dbReference type="Gene3D" id="2.60.220.30">
    <property type="match status" value="2"/>
</dbReference>
<dbReference type="Pfam" id="PF00531">
    <property type="entry name" value="Death"/>
    <property type="match status" value="1"/>
</dbReference>
<feature type="compositionally biased region" description="Basic and acidic residues" evidence="3">
    <location>
        <begin position="856"/>
        <end position="870"/>
    </location>
</feature>
<protein>
    <recommendedName>
        <fullName evidence="8">P53-induced death domain protein 1</fullName>
    </recommendedName>
</protein>
<keyword evidence="1" id="KW-0433">Leucine-rich repeat</keyword>
<dbReference type="Gene3D" id="1.10.533.10">
    <property type="entry name" value="Death Domain, Fas"/>
    <property type="match status" value="1"/>
</dbReference>